<accession>A0A6A7B8C8</accession>
<proteinExistence type="inferred from homology"/>
<dbReference type="GO" id="GO:0008897">
    <property type="term" value="F:holo-[acyl-carrier-protein] synthase activity"/>
    <property type="evidence" value="ECO:0007669"/>
    <property type="project" value="InterPro"/>
</dbReference>
<keyword evidence="1" id="KW-0808">Transferase</keyword>
<evidence type="ECO:0000259" key="3">
    <source>
        <dbReference type="Pfam" id="PF01648"/>
    </source>
</evidence>
<organism evidence="4 5">
    <name type="scientific">Plenodomus tracheiphilus IPT5</name>
    <dbReference type="NCBI Taxonomy" id="1408161"/>
    <lineage>
        <taxon>Eukaryota</taxon>
        <taxon>Fungi</taxon>
        <taxon>Dikarya</taxon>
        <taxon>Ascomycota</taxon>
        <taxon>Pezizomycotina</taxon>
        <taxon>Dothideomycetes</taxon>
        <taxon>Pleosporomycetidae</taxon>
        <taxon>Pleosporales</taxon>
        <taxon>Pleosporineae</taxon>
        <taxon>Leptosphaeriaceae</taxon>
        <taxon>Plenodomus</taxon>
    </lineage>
</organism>
<sequence>MPPRPFPYPLRLGNDICKIPRIRAIITSARSDIVSPPALDRFMRRIFTPPEIRYFWHKFGDQAQLRDRTGTVSQFLAGRFAAKEACRKACPQFDRDNRAFQQIMILPVTLNDNYLHTSRPQALILDAPFQMMQAESSKDSGSPNEDLDMPPGQLCEVSISHDGDYATAVALVPELQTPSPLNVNGASDNKVRDNAE</sequence>
<dbReference type="SUPFAM" id="SSF56214">
    <property type="entry name" value="4'-phosphopantetheinyl transferase"/>
    <property type="match status" value="1"/>
</dbReference>
<feature type="region of interest" description="Disordered" evidence="2">
    <location>
        <begin position="134"/>
        <end position="154"/>
    </location>
</feature>
<dbReference type="GO" id="GO:0000287">
    <property type="term" value="F:magnesium ion binding"/>
    <property type="evidence" value="ECO:0007669"/>
    <property type="project" value="InterPro"/>
</dbReference>
<gene>
    <name evidence="4" type="ORF">T440DRAFT_468516</name>
</gene>
<feature type="compositionally biased region" description="Polar residues" evidence="2">
    <location>
        <begin position="176"/>
        <end position="187"/>
    </location>
</feature>
<dbReference type="InterPro" id="IPR002582">
    <property type="entry name" value="ACPS"/>
</dbReference>
<feature type="compositionally biased region" description="Polar residues" evidence="2">
    <location>
        <begin position="134"/>
        <end position="143"/>
    </location>
</feature>
<dbReference type="OrthoDB" id="15433at2759"/>
<feature type="region of interest" description="Disordered" evidence="2">
    <location>
        <begin position="176"/>
        <end position="196"/>
    </location>
</feature>
<dbReference type="HAMAP" id="MF_00101">
    <property type="entry name" value="AcpS"/>
    <property type="match status" value="1"/>
</dbReference>
<reference evidence="4" key="1">
    <citation type="submission" date="2020-01" db="EMBL/GenBank/DDBJ databases">
        <authorList>
            <consortium name="DOE Joint Genome Institute"/>
            <person name="Haridas S."/>
            <person name="Albert R."/>
            <person name="Binder M."/>
            <person name="Bloem J."/>
            <person name="Labutti K."/>
            <person name="Salamov A."/>
            <person name="Andreopoulos B."/>
            <person name="Baker S.E."/>
            <person name="Barry K."/>
            <person name="Bills G."/>
            <person name="Bluhm B.H."/>
            <person name="Cannon C."/>
            <person name="Castanera R."/>
            <person name="Culley D.E."/>
            <person name="Daum C."/>
            <person name="Ezra D."/>
            <person name="Gonzalez J.B."/>
            <person name="Henrissat B."/>
            <person name="Kuo A."/>
            <person name="Liang C."/>
            <person name="Lipzen A."/>
            <person name="Lutzoni F."/>
            <person name="Magnuson J."/>
            <person name="Mondo S."/>
            <person name="Nolan M."/>
            <person name="Ohm R."/>
            <person name="Pangilinan J."/>
            <person name="Park H.-J."/>
            <person name="Ramirez L."/>
            <person name="Alfaro M."/>
            <person name="Sun H."/>
            <person name="Tritt A."/>
            <person name="Yoshinaga Y."/>
            <person name="Zwiers L.-H."/>
            <person name="Turgeon B.G."/>
            <person name="Goodwin S.B."/>
            <person name="Spatafora J.W."/>
            <person name="Crous P.W."/>
            <person name="Grigoriev I.V."/>
        </authorList>
    </citation>
    <scope>NUCLEOTIDE SEQUENCE</scope>
    <source>
        <strain evidence="4">IPT5</strain>
    </source>
</reference>
<evidence type="ECO:0000256" key="1">
    <source>
        <dbReference type="ARBA" id="ARBA00022679"/>
    </source>
</evidence>
<dbReference type="InterPro" id="IPR008278">
    <property type="entry name" value="4-PPantetheinyl_Trfase_dom"/>
</dbReference>
<dbReference type="Gene3D" id="3.90.470.20">
    <property type="entry name" value="4'-phosphopantetheinyl transferase domain"/>
    <property type="match status" value="1"/>
</dbReference>
<protein>
    <recommendedName>
        <fullName evidence="3">4'-phosphopantetheinyl transferase domain-containing protein</fullName>
    </recommendedName>
</protein>
<dbReference type="AlphaFoldDB" id="A0A6A7B8C8"/>
<evidence type="ECO:0000256" key="2">
    <source>
        <dbReference type="SAM" id="MobiDB-lite"/>
    </source>
</evidence>
<feature type="domain" description="4'-phosphopantetheinyl transferase" evidence="3">
    <location>
        <begin position="12"/>
        <end position="113"/>
    </location>
</feature>
<evidence type="ECO:0000313" key="5">
    <source>
        <dbReference type="Proteomes" id="UP000799423"/>
    </source>
</evidence>
<evidence type="ECO:0000313" key="4">
    <source>
        <dbReference type="EMBL" id="KAF2850538.1"/>
    </source>
</evidence>
<dbReference type="InterPro" id="IPR037143">
    <property type="entry name" value="4-PPantetheinyl_Trfase_dom_sf"/>
</dbReference>
<dbReference type="Proteomes" id="UP000799423">
    <property type="component" value="Unassembled WGS sequence"/>
</dbReference>
<name>A0A6A7B8C8_9PLEO</name>
<dbReference type="EMBL" id="MU006306">
    <property type="protein sequence ID" value="KAF2850538.1"/>
    <property type="molecule type" value="Genomic_DNA"/>
</dbReference>
<keyword evidence="5" id="KW-1185">Reference proteome</keyword>
<dbReference type="GO" id="GO:0006633">
    <property type="term" value="P:fatty acid biosynthetic process"/>
    <property type="evidence" value="ECO:0007669"/>
    <property type="project" value="InterPro"/>
</dbReference>
<dbReference type="Pfam" id="PF01648">
    <property type="entry name" value="ACPS"/>
    <property type="match status" value="1"/>
</dbReference>